<dbReference type="OrthoDB" id="3886144at2759"/>
<organism evidence="5 6">
    <name type="scientific">Xylona heveae (strain CBS 132557 / TC161)</name>
    <dbReference type="NCBI Taxonomy" id="1328760"/>
    <lineage>
        <taxon>Eukaryota</taxon>
        <taxon>Fungi</taxon>
        <taxon>Dikarya</taxon>
        <taxon>Ascomycota</taxon>
        <taxon>Pezizomycotina</taxon>
        <taxon>Xylonomycetes</taxon>
        <taxon>Xylonales</taxon>
        <taxon>Xylonaceae</taxon>
        <taxon>Xylona</taxon>
    </lineage>
</organism>
<dbReference type="GO" id="GO:0045944">
    <property type="term" value="P:positive regulation of transcription by RNA polymerase II"/>
    <property type="evidence" value="ECO:0007669"/>
    <property type="project" value="TreeGrafter"/>
</dbReference>
<feature type="compositionally biased region" description="Low complexity" evidence="3">
    <location>
        <begin position="306"/>
        <end position="321"/>
    </location>
</feature>
<protein>
    <recommendedName>
        <fullName evidence="4">Zn(2)-C6 fungal-type domain-containing protein</fullName>
    </recommendedName>
</protein>
<dbReference type="GO" id="GO:0008270">
    <property type="term" value="F:zinc ion binding"/>
    <property type="evidence" value="ECO:0007669"/>
    <property type="project" value="InterPro"/>
</dbReference>
<name>A0A165FBK8_XYLHT</name>
<feature type="domain" description="Zn(2)-C6 fungal-type" evidence="4">
    <location>
        <begin position="64"/>
        <end position="92"/>
    </location>
</feature>
<feature type="compositionally biased region" description="Low complexity" evidence="3">
    <location>
        <begin position="128"/>
        <end position="139"/>
    </location>
</feature>
<dbReference type="PROSITE" id="PS00463">
    <property type="entry name" value="ZN2_CY6_FUNGAL_1"/>
    <property type="match status" value="1"/>
</dbReference>
<evidence type="ECO:0000256" key="2">
    <source>
        <dbReference type="ARBA" id="ARBA00023242"/>
    </source>
</evidence>
<feature type="compositionally biased region" description="Polar residues" evidence="3">
    <location>
        <begin position="832"/>
        <end position="843"/>
    </location>
</feature>
<dbReference type="SUPFAM" id="SSF57701">
    <property type="entry name" value="Zn2/Cys6 DNA-binding domain"/>
    <property type="match status" value="1"/>
</dbReference>
<feature type="region of interest" description="Disordered" evidence="3">
    <location>
        <begin position="22"/>
        <end position="64"/>
    </location>
</feature>
<dbReference type="PROSITE" id="PS50048">
    <property type="entry name" value="ZN2_CY6_FUNGAL_2"/>
    <property type="match status" value="1"/>
</dbReference>
<evidence type="ECO:0000256" key="3">
    <source>
        <dbReference type="SAM" id="MobiDB-lite"/>
    </source>
</evidence>
<feature type="compositionally biased region" description="Polar residues" evidence="3">
    <location>
        <begin position="322"/>
        <end position="333"/>
    </location>
</feature>
<dbReference type="RefSeq" id="XP_018186345.1">
    <property type="nucleotide sequence ID" value="XM_018336255.1"/>
</dbReference>
<dbReference type="EMBL" id="KV407462">
    <property type="protein sequence ID" value="KZF20790.1"/>
    <property type="molecule type" value="Genomic_DNA"/>
</dbReference>
<evidence type="ECO:0000313" key="6">
    <source>
        <dbReference type="Proteomes" id="UP000076632"/>
    </source>
</evidence>
<keyword evidence="2" id="KW-0539">Nucleus</keyword>
<dbReference type="GeneID" id="28901392"/>
<feature type="compositionally biased region" description="Basic and acidic residues" evidence="3">
    <location>
        <begin position="895"/>
        <end position="907"/>
    </location>
</feature>
<dbReference type="Gene3D" id="4.10.240.10">
    <property type="entry name" value="Zn(2)-C6 fungal-type DNA-binding domain"/>
    <property type="match status" value="1"/>
</dbReference>
<feature type="compositionally biased region" description="Low complexity" evidence="3">
    <location>
        <begin position="945"/>
        <end position="960"/>
    </location>
</feature>
<dbReference type="InParanoid" id="A0A165FBK8"/>
<dbReference type="GO" id="GO:0000981">
    <property type="term" value="F:DNA-binding transcription factor activity, RNA polymerase II-specific"/>
    <property type="evidence" value="ECO:0007669"/>
    <property type="project" value="InterPro"/>
</dbReference>
<dbReference type="SMART" id="SM00066">
    <property type="entry name" value="GAL4"/>
    <property type="match status" value="1"/>
</dbReference>
<dbReference type="InterPro" id="IPR036864">
    <property type="entry name" value="Zn2-C6_fun-type_DNA-bd_sf"/>
</dbReference>
<comment type="subcellular location">
    <subcellularLocation>
        <location evidence="1">Nucleus</location>
    </subcellularLocation>
</comment>
<sequence length="1057" mass="115139">METITIPSPSVFLTSPKLEPSAAFAKRRASPNRSPQPTKPSVTETDNGKGNVNVKPKQSKSRNGCVTCKAKRLKCDETKPSCKQCHKRNVSCGGYKKDFKWRSFEEGNFVSKPSPAKARKISKPDDQPPAVAASKVPASDSQEKDKSRSRSSTTKATKPAQTEVSATPEEHDIVFPSIDFLNDFDTHLPETEVLLQSPEIPESASSFTELFNAPTIDSNLRALFEDPRTVQSSTGTAESSPHLLDGADRTILGVPPGIQSFDFEAPHSSQNQRTGPENARDDEDVEEIAREPEFDLGQGTRGLRLSSPASSSTSSSSTSSSVGRSNPMASFFNQPEMHASSPEMLILRYDRETCGILSVKDGPSENPWRTLIWPLARDSPALYHAIISMTAFHASKNMPILRVKGVEHMQRSVLALAAGLEGMRTDVALATTLVLAFSESFDQHISTGIKHLRGAKILVDQILNLHRARRWRGSDLPGIQFLCNAWVYLDVIALLTSLDGDDVNDFEEVIAPFATLPNTAMELDPLMGCATTLFPLIGHAANLIRRVRNSASNSIQIVSQAMELKSKIEAWQPPTLFEPPEDPTSEISHSLQTAEAYRWATLLYLHQAVPEIPSLTSAELSRKVLVFLATVPLTSRTLVVQIYPLMAAGCEVVAQEDRQWVRDRWSAMARRMLIGNIDRGWEVMEEVWLRRDRHREDRLRANRRRRIASVGSVAPMDFPPLSSAPITSLPMRGFKRNHHTSSLFDDGFSAPANPFFWGMDSAPHSATAGNLEGLNCSSWPPTDTTSFMGLGSDNMFDELDDIPEFSFDMDFDLGDGGNGSADVGGQDRNGSRNDYQSGPTLSSSSGLVADALGLGSDQVPGVAANIMNGINIPGVAGAPLSGASSEGLDHLPTPGRRDRGRGHDGKQDRHHRDRDHDRDQDGNQNVDRDREVNRHERRQRKRSMAAAAAATGPRGEAPGLVGGVAAVGVLEATAPRLGMGMGMGMGIMGRGTSGFGAGPSSTSSPTSTRTGSTSSSAMPNPVDTSMMKEDLEYDFTVRGRLHWVGVMRDWKWEVLLG</sequence>
<evidence type="ECO:0000313" key="5">
    <source>
        <dbReference type="EMBL" id="KZF20790.1"/>
    </source>
</evidence>
<dbReference type="AlphaFoldDB" id="A0A165FBK8"/>
<feature type="region of interest" description="Disordered" evidence="3">
    <location>
        <begin position="228"/>
        <end position="334"/>
    </location>
</feature>
<reference evidence="5 6" key="1">
    <citation type="journal article" date="2016" name="Fungal Biol.">
        <title>The genome of Xylona heveae provides a window into fungal endophytism.</title>
        <authorList>
            <person name="Gazis R."/>
            <person name="Kuo A."/>
            <person name="Riley R."/>
            <person name="LaButti K."/>
            <person name="Lipzen A."/>
            <person name="Lin J."/>
            <person name="Amirebrahimi M."/>
            <person name="Hesse C.N."/>
            <person name="Spatafora J.W."/>
            <person name="Henrissat B."/>
            <person name="Hainaut M."/>
            <person name="Grigoriev I.V."/>
            <person name="Hibbett D.S."/>
        </authorList>
    </citation>
    <scope>NUCLEOTIDE SEQUENCE [LARGE SCALE GENOMIC DNA]</scope>
    <source>
        <strain evidence="5 6">TC161</strain>
    </source>
</reference>
<feature type="compositionally biased region" description="Low complexity" evidence="3">
    <location>
        <begin position="998"/>
        <end position="1016"/>
    </location>
</feature>
<dbReference type="CDD" id="cd00067">
    <property type="entry name" value="GAL4"/>
    <property type="match status" value="1"/>
</dbReference>
<feature type="region of interest" description="Disordered" evidence="3">
    <location>
        <begin position="992"/>
        <end position="1024"/>
    </location>
</feature>
<feature type="compositionally biased region" description="Basic and acidic residues" evidence="3">
    <location>
        <begin position="914"/>
        <end position="934"/>
    </location>
</feature>
<keyword evidence="6" id="KW-1185">Reference proteome</keyword>
<feature type="region of interest" description="Disordered" evidence="3">
    <location>
        <begin position="881"/>
        <end position="960"/>
    </location>
</feature>
<dbReference type="OMA" id="AANIMNG"/>
<gene>
    <name evidence="5" type="ORF">L228DRAFT_284721</name>
</gene>
<feature type="region of interest" description="Disordered" evidence="3">
    <location>
        <begin position="807"/>
        <end position="843"/>
    </location>
</feature>
<dbReference type="GO" id="GO:0005634">
    <property type="term" value="C:nucleus"/>
    <property type="evidence" value="ECO:0007669"/>
    <property type="project" value="UniProtKB-SubCell"/>
</dbReference>
<dbReference type="InterPro" id="IPR021858">
    <property type="entry name" value="Fun_TF"/>
</dbReference>
<evidence type="ECO:0000256" key="1">
    <source>
        <dbReference type="ARBA" id="ARBA00004123"/>
    </source>
</evidence>
<dbReference type="Pfam" id="PF11951">
    <property type="entry name" value="Fungal_trans_2"/>
    <property type="match status" value="1"/>
</dbReference>
<feature type="region of interest" description="Disordered" evidence="3">
    <location>
        <begin position="106"/>
        <end position="172"/>
    </location>
</feature>
<accession>A0A165FBK8</accession>
<dbReference type="Proteomes" id="UP000076632">
    <property type="component" value="Unassembled WGS sequence"/>
</dbReference>
<dbReference type="InterPro" id="IPR001138">
    <property type="entry name" value="Zn2Cys6_DnaBD"/>
</dbReference>
<dbReference type="GO" id="GO:0000976">
    <property type="term" value="F:transcription cis-regulatory region binding"/>
    <property type="evidence" value="ECO:0007669"/>
    <property type="project" value="TreeGrafter"/>
</dbReference>
<feature type="compositionally biased region" description="Polar residues" evidence="3">
    <location>
        <begin position="229"/>
        <end position="239"/>
    </location>
</feature>
<evidence type="ECO:0000259" key="4">
    <source>
        <dbReference type="PROSITE" id="PS50048"/>
    </source>
</evidence>
<feature type="compositionally biased region" description="Polar residues" evidence="3">
    <location>
        <begin position="31"/>
        <end position="50"/>
    </location>
</feature>
<dbReference type="PANTHER" id="PTHR37534">
    <property type="entry name" value="TRANSCRIPTIONAL ACTIVATOR PROTEIN UGA3"/>
    <property type="match status" value="1"/>
</dbReference>
<dbReference type="PANTHER" id="PTHR37534:SF47">
    <property type="entry name" value="ZN(2)-C6 FUNGAL-TYPE DOMAIN-CONTAINING PROTEIN"/>
    <property type="match status" value="1"/>
</dbReference>
<proteinExistence type="predicted"/>
<dbReference type="Pfam" id="PF00172">
    <property type="entry name" value="Zn_clus"/>
    <property type="match status" value="1"/>
</dbReference>
<dbReference type="STRING" id="1328760.A0A165FBK8"/>